<organism evidence="3 4">
    <name type="scientific">Methanobrevibacter thaueri</name>
    <dbReference type="NCBI Taxonomy" id="190975"/>
    <lineage>
        <taxon>Archaea</taxon>
        <taxon>Methanobacteriati</taxon>
        <taxon>Methanobacteriota</taxon>
        <taxon>Methanomada group</taxon>
        <taxon>Methanobacteria</taxon>
        <taxon>Methanobacteriales</taxon>
        <taxon>Methanobacteriaceae</taxon>
        <taxon>Methanobrevibacter</taxon>
    </lineage>
</organism>
<keyword evidence="4" id="KW-1185">Reference proteome</keyword>
<dbReference type="AlphaFoldDB" id="A0A315XKY8"/>
<dbReference type="Proteomes" id="UP000251717">
    <property type="component" value="Unassembled WGS sequence"/>
</dbReference>
<evidence type="ECO:0000259" key="2">
    <source>
        <dbReference type="Pfam" id="PF01970"/>
    </source>
</evidence>
<dbReference type="InterPro" id="IPR002823">
    <property type="entry name" value="DUF112_TM"/>
</dbReference>
<feature type="domain" description="DUF112" evidence="2">
    <location>
        <begin position="8"/>
        <end position="403"/>
    </location>
</feature>
<feature type="transmembrane region" description="Helical" evidence="1">
    <location>
        <begin position="401"/>
        <end position="418"/>
    </location>
</feature>
<reference evidence="3 4" key="1">
    <citation type="submission" date="2017-03" db="EMBL/GenBank/DDBJ databases">
        <title>Genome sequence of Methanobrevibacter thaueri.</title>
        <authorList>
            <person name="Poehlein A."/>
            <person name="Seedorf H."/>
            <person name="Daniel R."/>
        </authorList>
    </citation>
    <scope>NUCLEOTIDE SEQUENCE [LARGE SCALE GENOMIC DNA]</scope>
    <source>
        <strain evidence="3 4">DSM 11995</strain>
    </source>
</reference>
<dbReference type="EMBL" id="MZGS01000026">
    <property type="protein sequence ID" value="PWB85558.1"/>
    <property type="molecule type" value="Genomic_DNA"/>
</dbReference>
<sequence length="419" mass="45440">MSMIELVIACFIGILIGTTTGMIPGIHVNTAGAILFASSSFLLTFLSPEFLCVLMVSMSIAHALIEFIPSMLLGVPQEGTATSILPGHRMVLQGRSKEVIRVVSVGGFGGIMVTILMLPLFTIALPTLHEATKPFTWIILLTASIYLTYRLTANYRDFIWSLLLFILSGILGWILFQTPISSGITLMCTFSGLFGISTILFSLNDSSTIPHQNPFYELDIDYNKFKSIFAGGITGAILGFLPGFGPAQGTVIAQAASGASDNDDDDTVNFLLATSGLNVSDCLFSLIAIYIIGNPRSGIAVYMSYLIFEMSVNHLAIFIFASLIAVSVSLVLSLKLGDSFSRLMGGVDYRKLSIGVILLQVIILYVFIFYYKAPVFYMTLALVTSIAMGMLPHYIGIGKSHLMGVLIIPAIVIYFQMFI</sequence>
<accession>A0A315XKY8</accession>
<dbReference type="Pfam" id="PF01970">
    <property type="entry name" value="TctA"/>
    <property type="match status" value="1"/>
</dbReference>
<protein>
    <submittedName>
        <fullName evidence="3">Tripartite tricarboxylate transporter TctA family protein</fullName>
    </submittedName>
</protein>
<proteinExistence type="predicted"/>
<keyword evidence="1" id="KW-1133">Transmembrane helix</keyword>
<feature type="transmembrane region" description="Helical" evidence="1">
    <location>
        <begin position="225"/>
        <end position="244"/>
    </location>
</feature>
<dbReference type="PANTHER" id="PTHR42204:SF1">
    <property type="entry name" value="INTEGRAL MEMBRANE PROTEIN"/>
    <property type="match status" value="1"/>
</dbReference>
<name>A0A315XKY8_9EURY</name>
<feature type="transmembrane region" description="Helical" evidence="1">
    <location>
        <begin position="134"/>
        <end position="151"/>
    </location>
</feature>
<keyword evidence="1" id="KW-0472">Membrane</keyword>
<gene>
    <name evidence="3" type="ORF">MBBTH_15950</name>
</gene>
<dbReference type="PANTHER" id="PTHR42204">
    <property type="entry name" value="INTEGRAL MEMBRANE PROTEIN"/>
    <property type="match status" value="1"/>
</dbReference>
<feature type="transmembrane region" description="Helical" evidence="1">
    <location>
        <begin position="158"/>
        <end position="176"/>
    </location>
</feature>
<feature type="transmembrane region" description="Helical" evidence="1">
    <location>
        <begin position="352"/>
        <end position="370"/>
    </location>
</feature>
<feature type="transmembrane region" description="Helical" evidence="1">
    <location>
        <begin position="375"/>
        <end position="395"/>
    </location>
</feature>
<feature type="transmembrane region" description="Helical" evidence="1">
    <location>
        <begin position="312"/>
        <end position="332"/>
    </location>
</feature>
<evidence type="ECO:0000256" key="1">
    <source>
        <dbReference type="SAM" id="Phobius"/>
    </source>
</evidence>
<comment type="caution">
    <text evidence="3">The sequence shown here is derived from an EMBL/GenBank/DDBJ whole genome shotgun (WGS) entry which is preliminary data.</text>
</comment>
<keyword evidence="1" id="KW-0812">Transmembrane</keyword>
<feature type="transmembrane region" description="Helical" evidence="1">
    <location>
        <begin position="99"/>
        <end position="122"/>
    </location>
</feature>
<evidence type="ECO:0000313" key="4">
    <source>
        <dbReference type="Proteomes" id="UP000251717"/>
    </source>
</evidence>
<feature type="transmembrane region" description="Helical" evidence="1">
    <location>
        <begin position="182"/>
        <end position="204"/>
    </location>
</feature>
<feature type="transmembrane region" description="Helical" evidence="1">
    <location>
        <begin position="31"/>
        <end position="56"/>
    </location>
</feature>
<evidence type="ECO:0000313" key="3">
    <source>
        <dbReference type="EMBL" id="PWB85558.1"/>
    </source>
</evidence>